<name>A0A6A6DQF7_9PEZI</name>
<evidence type="ECO:0000313" key="2">
    <source>
        <dbReference type="EMBL" id="KAF2180170.1"/>
    </source>
</evidence>
<organism evidence="2 3">
    <name type="scientific">Zopfia rhizophila CBS 207.26</name>
    <dbReference type="NCBI Taxonomy" id="1314779"/>
    <lineage>
        <taxon>Eukaryota</taxon>
        <taxon>Fungi</taxon>
        <taxon>Dikarya</taxon>
        <taxon>Ascomycota</taxon>
        <taxon>Pezizomycotina</taxon>
        <taxon>Dothideomycetes</taxon>
        <taxon>Dothideomycetes incertae sedis</taxon>
        <taxon>Zopfiaceae</taxon>
        <taxon>Zopfia</taxon>
    </lineage>
</organism>
<dbReference type="Proteomes" id="UP000800200">
    <property type="component" value="Unassembled WGS sequence"/>
</dbReference>
<reference evidence="2" key="1">
    <citation type="journal article" date="2020" name="Stud. Mycol.">
        <title>101 Dothideomycetes genomes: a test case for predicting lifestyles and emergence of pathogens.</title>
        <authorList>
            <person name="Haridas S."/>
            <person name="Albert R."/>
            <person name="Binder M."/>
            <person name="Bloem J."/>
            <person name="Labutti K."/>
            <person name="Salamov A."/>
            <person name="Andreopoulos B."/>
            <person name="Baker S."/>
            <person name="Barry K."/>
            <person name="Bills G."/>
            <person name="Bluhm B."/>
            <person name="Cannon C."/>
            <person name="Castanera R."/>
            <person name="Culley D."/>
            <person name="Daum C."/>
            <person name="Ezra D."/>
            <person name="Gonzalez J."/>
            <person name="Henrissat B."/>
            <person name="Kuo A."/>
            <person name="Liang C."/>
            <person name="Lipzen A."/>
            <person name="Lutzoni F."/>
            <person name="Magnuson J."/>
            <person name="Mondo S."/>
            <person name="Nolan M."/>
            <person name="Ohm R."/>
            <person name="Pangilinan J."/>
            <person name="Park H.-J."/>
            <person name="Ramirez L."/>
            <person name="Alfaro M."/>
            <person name="Sun H."/>
            <person name="Tritt A."/>
            <person name="Yoshinaga Y."/>
            <person name="Zwiers L.-H."/>
            <person name="Turgeon B."/>
            <person name="Goodwin S."/>
            <person name="Spatafora J."/>
            <person name="Crous P."/>
            <person name="Grigoriev I."/>
        </authorList>
    </citation>
    <scope>NUCLEOTIDE SEQUENCE</scope>
    <source>
        <strain evidence="2">CBS 207.26</strain>
    </source>
</reference>
<proteinExistence type="predicted"/>
<protein>
    <submittedName>
        <fullName evidence="2">Uncharacterized protein</fullName>
    </submittedName>
</protein>
<dbReference type="AlphaFoldDB" id="A0A6A6DQF7"/>
<accession>A0A6A6DQF7</accession>
<gene>
    <name evidence="2" type="ORF">K469DRAFT_715398</name>
</gene>
<feature type="compositionally biased region" description="Polar residues" evidence="1">
    <location>
        <begin position="52"/>
        <end position="67"/>
    </location>
</feature>
<keyword evidence="3" id="KW-1185">Reference proteome</keyword>
<evidence type="ECO:0000313" key="3">
    <source>
        <dbReference type="Proteomes" id="UP000800200"/>
    </source>
</evidence>
<feature type="region of interest" description="Disordered" evidence="1">
    <location>
        <begin position="52"/>
        <end position="110"/>
    </location>
</feature>
<evidence type="ECO:0000256" key="1">
    <source>
        <dbReference type="SAM" id="MobiDB-lite"/>
    </source>
</evidence>
<dbReference type="EMBL" id="ML994659">
    <property type="protein sequence ID" value="KAF2180170.1"/>
    <property type="molecule type" value="Genomic_DNA"/>
</dbReference>
<sequence>MGRREGGSQDDCIGNRGIAVKTARGEELSVMRSKPCCGNCIKFSLHYGFTLNPSSTISPPNTDSPTPISKDERTSAGPRKLGRPRRNWDLESSKSPYRSPSHGIEPSLTSTGTQTISRLLPGINVIDTELLQHYLTVTYSSLSADLPIQALWRDSTI</sequence>